<reference evidence="1 2" key="1">
    <citation type="submission" date="2023-03" db="EMBL/GenBank/DDBJ databases">
        <title>Draft assemblies of triclosan tolerant bacteria isolated from returned activated sludge.</title>
        <authorList>
            <person name="Van Hamelsveld S."/>
        </authorList>
    </citation>
    <scope>NUCLEOTIDE SEQUENCE [LARGE SCALE GENOMIC DNA]</scope>
    <source>
        <strain evidence="1 2">GW210010_S58</strain>
    </source>
</reference>
<name>A0ABT6AP26_9BURK</name>
<dbReference type="Proteomes" id="UP001216674">
    <property type="component" value="Unassembled WGS sequence"/>
</dbReference>
<protein>
    <submittedName>
        <fullName evidence="1">Uncharacterized protein</fullName>
    </submittedName>
</protein>
<keyword evidence="2" id="KW-1185">Reference proteome</keyword>
<gene>
    <name evidence="1" type="ORF">P3W85_15640</name>
</gene>
<sequence>MALLFALFFAGSGGGGNGSSSATTQTLSVPLLTAVGNLVNNGMTVNVAISGWTGDASAAVTGSGTFADAKAVSATLNGIAVLKTTETVTGTVTVNGSSSPLSQTTTTYENPTTYAEVVDDQGYPYIVFADFTYPTTVQAGDAAALATATMFSGRLQATKTGTLSLSFTVTVDTATALFWPHACLPLSMFFFPHPNVGTHQRRIFRRALKCPAPAKEQSKPS</sequence>
<evidence type="ECO:0000313" key="1">
    <source>
        <dbReference type="EMBL" id="MDF3834375.1"/>
    </source>
</evidence>
<dbReference type="RefSeq" id="WP_276265470.1">
    <property type="nucleotide sequence ID" value="NZ_JARJLM010000268.1"/>
</dbReference>
<dbReference type="EMBL" id="JARJLM010000268">
    <property type="protein sequence ID" value="MDF3834375.1"/>
    <property type="molecule type" value="Genomic_DNA"/>
</dbReference>
<proteinExistence type="predicted"/>
<organism evidence="1 2">
    <name type="scientific">Cupriavidus basilensis</name>
    <dbReference type="NCBI Taxonomy" id="68895"/>
    <lineage>
        <taxon>Bacteria</taxon>
        <taxon>Pseudomonadati</taxon>
        <taxon>Pseudomonadota</taxon>
        <taxon>Betaproteobacteria</taxon>
        <taxon>Burkholderiales</taxon>
        <taxon>Burkholderiaceae</taxon>
        <taxon>Cupriavidus</taxon>
    </lineage>
</organism>
<accession>A0ABT6AP26</accession>
<evidence type="ECO:0000313" key="2">
    <source>
        <dbReference type="Proteomes" id="UP001216674"/>
    </source>
</evidence>
<comment type="caution">
    <text evidence="1">The sequence shown here is derived from an EMBL/GenBank/DDBJ whole genome shotgun (WGS) entry which is preliminary data.</text>
</comment>